<keyword evidence="3" id="KW-1185">Reference proteome</keyword>
<accession>A0A1I6HT91</accession>
<dbReference type="FunFam" id="2.30.180.10:FF:000032">
    <property type="entry name" value="Fasciclin domain-containing protein, putative"/>
    <property type="match status" value="1"/>
</dbReference>
<dbReference type="SUPFAM" id="SSF82153">
    <property type="entry name" value="FAS1 domain"/>
    <property type="match status" value="1"/>
</dbReference>
<protein>
    <submittedName>
        <fullName evidence="2">Uncaracterized surface protein containing fasciclin (FAS1) repeats</fullName>
    </submittedName>
</protein>
<dbReference type="Proteomes" id="UP000198531">
    <property type="component" value="Unassembled WGS sequence"/>
</dbReference>
<evidence type="ECO:0000313" key="2">
    <source>
        <dbReference type="EMBL" id="SFR57666.1"/>
    </source>
</evidence>
<feature type="domain" description="FAS1" evidence="1">
    <location>
        <begin position="36"/>
        <end position="166"/>
    </location>
</feature>
<dbReference type="SMART" id="SM00554">
    <property type="entry name" value="FAS1"/>
    <property type="match status" value="1"/>
</dbReference>
<dbReference type="PROSITE" id="PS51318">
    <property type="entry name" value="TAT"/>
    <property type="match status" value="1"/>
</dbReference>
<dbReference type="Pfam" id="PF02469">
    <property type="entry name" value="Fasciclin"/>
    <property type="match status" value="1"/>
</dbReference>
<dbReference type="PANTHER" id="PTHR10900">
    <property type="entry name" value="PERIOSTIN-RELATED"/>
    <property type="match status" value="1"/>
</dbReference>
<dbReference type="InterPro" id="IPR006311">
    <property type="entry name" value="TAT_signal"/>
</dbReference>
<sequence>MHSLRRRDVLKAVGGTGVLLAVGAGSASARRGASAPDTIVDIAAATDDLSILAAAVDRAGLLGLLSGNRQLTVLAPTNAAFESFLASSPYGSLDDVPVDVLRAVLAYHVLPGRRYSESIVNAPRLPTLNGAPVTVDGTELNGGQAEIVATDVEASNGVVHLLDGVLTPP</sequence>
<evidence type="ECO:0000313" key="3">
    <source>
        <dbReference type="Proteomes" id="UP000198531"/>
    </source>
</evidence>
<dbReference type="InterPro" id="IPR050904">
    <property type="entry name" value="Adhesion/Biosynth-related"/>
</dbReference>
<dbReference type="AlphaFoldDB" id="A0A1I6HT91"/>
<gene>
    <name evidence="2" type="ORF">SAMN04487947_2470</name>
</gene>
<name>A0A1I6HT91_9EURY</name>
<reference evidence="3" key="1">
    <citation type="submission" date="2016-10" db="EMBL/GenBank/DDBJ databases">
        <authorList>
            <person name="Varghese N."/>
            <person name="Submissions S."/>
        </authorList>
    </citation>
    <scope>NUCLEOTIDE SEQUENCE [LARGE SCALE GENOMIC DNA]</scope>
    <source>
        <strain evidence="3">CGMCC 1.7736</strain>
    </source>
</reference>
<proteinExistence type="predicted"/>
<dbReference type="STRING" id="553469.SAMN04487947_2470"/>
<dbReference type="EMBL" id="FOYT01000002">
    <property type="protein sequence ID" value="SFR57666.1"/>
    <property type="molecule type" value="Genomic_DNA"/>
</dbReference>
<dbReference type="GO" id="GO:0005615">
    <property type="term" value="C:extracellular space"/>
    <property type="evidence" value="ECO:0007669"/>
    <property type="project" value="TreeGrafter"/>
</dbReference>
<dbReference type="PANTHER" id="PTHR10900:SF77">
    <property type="entry name" value="FI19380P1"/>
    <property type="match status" value="1"/>
</dbReference>
<organism evidence="2 3">
    <name type="scientific">Halogeometricum rufum</name>
    <dbReference type="NCBI Taxonomy" id="553469"/>
    <lineage>
        <taxon>Archaea</taxon>
        <taxon>Methanobacteriati</taxon>
        <taxon>Methanobacteriota</taxon>
        <taxon>Stenosarchaea group</taxon>
        <taxon>Halobacteria</taxon>
        <taxon>Halobacteriales</taxon>
        <taxon>Haloferacaceae</taxon>
        <taxon>Halogeometricum</taxon>
    </lineage>
</organism>
<dbReference type="InterPro" id="IPR036378">
    <property type="entry name" value="FAS1_dom_sf"/>
</dbReference>
<dbReference type="PROSITE" id="PS50213">
    <property type="entry name" value="FAS1"/>
    <property type="match status" value="1"/>
</dbReference>
<evidence type="ECO:0000259" key="1">
    <source>
        <dbReference type="PROSITE" id="PS50213"/>
    </source>
</evidence>
<dbReference type="InterPro" id="IPR000782">
    <property type="entry name" value="FAS1_domain"/>
</dbReference>
<dbReference type="OrthoDB" id="105895at2157"/>
<dbReference type="Gene3D" id="2.30.180.10">
    <property type="entry name" value="FAS1 domain"/>
    <property type="match status" value="1"/>
</dbReference>